<evidence type="ECO:0000313" key="2">
    <source>
        <dbReference type="EMBL" id="KAK9181470.1"/>
    </source>
</evidence>
<feature type="signal peptide" evidence="1">
    <location>
        <begin position="1"/>
        <end position="24"/>
    </location>
</feature>
<reference evidence="2 3" key="1">
    <citation type="submission" date="2024-05" db="EMBL/GenBank/DDBJ databases">
        <title>Haplotype-resolved chromosome-level genome assembly of Huyou (Citrus changshanensis).</title>
        <authorList>
            <person name="Miao C."/>
            <person name="Chen W."/>
            <person name="Wu Y."/>
            <person name="Wang L."/>
            <person name="Zhao S."/>
            <person name="Grierson D."/>
            <person name="Xu C."/>
            <person name="Chen K."/>
        </authorList>
    </citation>
    <scope>NUCLEOTIDE SEQUENCE [LARGE SCALE GENOMIC DNA]</scope>
    <source>
        <strain evidence="2">01-14</strain>
        <tissue evidence="2">Leaf</tissue>
    </source>
</reference>
<protein>
    <submittedName>
        <fullName evidence="2">Uncharacterized protein</fullName>
    </submittedName>
</protein>
<evidence type="ECO:0000313" key="3">
    <source>
        <dbReference type="Proteomes" id="UP001428341"/>
    </source>
</evidence>
<sequence>MGWSKWPCQFFFLQLLILLPLSLELELHPIEEDSSCQSPRYQPAYPNLAVDQYREKVLTILYHQKMSIMMMKATITKKDLLHQRMTILMMVATEAPIKIRLPSRPGLDNSF</sequence>
<dbReference type="Proteomes" id="UP001428341">
    <property type="component" value="Unassembled WGS sequence"/>
</dbReference>
<dbReference type="AlphaFoldDB" id="A0AAP0LUJ5"/>
<organism evidence="2 3">
    <name type="scientific">Citrus x changshan-huyou</name>
    <dbReference type="NCBI Taxonomy" id="2935761"/>
    <lineage>
        <taxon>Eukaryota</taxon>
        <taxon>Viridiplantae</taxon>
        <taxon>Streptophyta</taxon>
        <taxon>Embryophyta</taxon>
        <taxon>Tracheophyta</taxon>
        <taxon>Spermatophyta</taxon>
        <taxon>Magnoliopsida</taxon>
        <taxon>eudicotyledons</taxon>
        <taxon>Gunneridae</taxon>
        <taxon>Pentapetalae</taxon>
        <taxon>rosids</taxon>
        <taxon>malvids</taxon>
        <taxon>Sapindales</taxon>
        <taxon>Rutaceae</taxon>
        <taxon>Aurantioideae</taxon>
        <taxon>Citrus</taxon>
    </lineage>
</organism>
<keyword evidence="3" id="KW-1185">Reference proteome</keyword>
<evidence type="ECO:0000256" key="1">
    <source>
        <dbReference type="SAM" id="SignalP"/>
    </source>
</evidence>
<keyword evidence="1" id="KW-0732">Signal</keyword>
<comment type="caution">
    <text evidence="2">The sequence shown here is derived from an EMBL/GenBank/DDBJ whole genome shotgun (WGS) entry which is preliminary data.</text>
</comment>
<accession>A0AAP0LUJ5</accession>
<proteinExistence type="predicted"/>
<feature type="chain" id="PRO_5042830673" evidence="1">
    <location>
        <begin position="25"/>
        <end position="111"/>
    </location>
</feature>
<dbReference type="EMBL" id="JBCGBO010000024">
    <property type="protein sequence ID" value="KAK9181470.1"/>
    <property type="molecule type" value="Genomic_DNA"/>
</dbReference>
<name>A0AAP0LUJ5_9ROSI</name>
<gene>
    <name evidence="2" type="ORF">WN944_024607</name>
</gene>